<dbReference type="HAMAP" id="MF_00222">
    <property type="entry name" value="Shikimate_DH_AroE"/>
    <property type="match status" value="1"/>
</dbReference>
<dbReference type="RefSeq" id="WP_167082370.1">
    <property type="nucleotide sequence ID" value="NZ_BAAADC010000001.1"/>
</dbReference>
<comment type="function">
    <text evidence="8">Involved in the biosynthesis of the chorismate, which leads to the biosynthesis of aromatic amino acids. Catalyzes the reversible NADPH linked reduction of 3-dehydroshikimate (DHSA) to yield shikimate (SA).</text>
</comment>
<evidence type="ECO:0000313" key="11">
    <source>
        <dbReference type="EMBL" id="NIK88177.1"/>
    </source>
</evidence>
<keyword evidence="12" id="KW-1185">Reference proteome</keyword>
<feature type="binding site" evidence="8">
    <location>
        <position position="107"/>
    </location>
    <ligand>
        <name>shikimate</name>
        <dbReference type="ChEBI" id="CHEBI:36208"/>
    </ligand>
</feature>
<feature type="binding site" evidence="8">
    <location>
        <begin position="157"/>
        <end position="162"/>
    </location>
    <ligand>
        <name>NADP(+)</name>
        <dbReference type="ChEBI" id="CHEBI:58349"/>
    </ligand>
</feature>
<gene>
    <name evidence="8" type="primary">aroE</name>
    <name evidence="11" type="ORF">FHS83_001495</name>
</gene>
<dbReference type="AlphaFoldDB" id="A0A846MZ04"/>
<dbReference type="PANTHER" id="PTHR21089:SF1">
    <property type="entry name" value="BIFUNCTIONAL 3-DEHYDROQUINATE DEHYDRATASE_SHIKIMATE DEHYDROGENASE, CHLOROPLASTIC"/>
    <property type="match status" value="1"/>
</dbReference>
<evidence type="ECO:0000259" key="9">
    <source>
        <dbReference type="Pfam" id="PF01488"/>
    </source>
</evidence>
<comment type="catalytic activity">
    <reaction evidence="7 8">
        <text>shikimate + NADP(+) = 3-dehydroshikimate + NADPH + H(+)</text>
        <dbReference type="Rhea" id="RHEA:17737"/>
        <dbReference type="ChEBI" id="CHEBI:15378"/>
        <dbReference type="ChEBI" id="CHEBI:16630"/>
        <dbReference type="ChEBI" id="CHEBI:36208"/>
        <dbReference type="ChEBI" id="CHEBI:57783"/>
        <dbReference type="ChEBI" id="CHEBI:58349"/>
        <dbReference type="EC" id="1.1.1.25"/>
    </reaction>
</comment>
<keyword evidence="5 8" id="KW-0560">Oxidoreductase</keyword>
<dbReference type="InterPro" id="IPR013708">
    <property type="entry name" value="Shikimate_DH-bd_N"/>
</dbReference>
<evidence type="ECO:0000256" key="8">
    <source>
        <dbReference type="HAMAP-Rule" id="MF_00222"/>
    </source>
</evidence>
<dbReference type="InterPro" id="IPR011342">
    <property type="entry name" value="Shikimate_DH"/>
</dbReference>
<feature type="domain" description="Shikimate dehydrogenase substrate binding N-terminal" evidence="10">
    <location>
        <begin position="12"/>
        <end position="93"/>
    </location>
</feature>
<keyword evidence="4 8" id="KW-0521">NADP</keyword>
<proteinExistence type="inferred from homology"/>
<evidence type="ECO:0000256" key="3">
    <source>
        <dbReference type="ARBA" id="ARBA00022605"/>
    </source>
</evidence>
<feature type="binding site" evidence="8">
    <location>
        <position position="92"/>
    </location>
    <ligand>
        <name>shikimate</name>
        <dbReference type="ChEBI" id="CHEBI:36208"/>
    </ligand>
</feature>
<name>A0A846MZ04_9PROT</name>
<comment type="caution">
    <text evidence="8">Lacks conserved residue(s) required for the propagation of feature annotation.</text>
</comment>
<dbReference type="InterPro" id="IPR046346">
    <property type="entry name" value="Aminoacid_DH-like_N_sf"/>
</dbReference>
<reference evidence="11 12" key="1">
    <citation type="submission" date="2020-03" db="EMBL/GenBank/DDBJ databases">
        <title>Genomic Encyclopedia of Type Strains, Phase IV (KMG-IV): sequencing the most valuable type-strain genomes for metagenomic binning, comparative biology and taxonomic classification.</title>
        <authorList>
            <person name="Goeker M."/>
        </authorList>
    </citation>
    <scope>NUCLEOTIDE SEQUENCE [LARGE SCALE GENOMIC DNA]</scope>
    <source>
        <strain evidence="11 12">DSM 19867</strain>
    </source>
</reference>
<dbReference type="PANTHER" id="PTHR21089">
    <property type="entry name" value="SHIKIMATE DEHYDROGENASE"/>
    <property type="match status" value="1"/>
</dbReference>
<feature type="binding site" evidence="8">
    <location>
        <position position="226"/>
    </location>
    <ligand>
        <name>shikimate</name>
        <dbReference type="ChEBI" id="CHEBI:36208"/>
    </ligand>
</feature>
<dbReference type="GO" id="GO:0009423">
    <property type="term" value="P:chorismate biosynthetic process"/>
    <property type="evidence" value="ECO:0007669"/>
    <property type="project" value="UniProtKB-UniRule"/>
</dbReference>
<dbReference type="NCBIfam" id="TIGR00507">
    <property type="entry name" value="aroE"/>
    <property type="match status" value="1"/>
</dbReference>
<dbReference type="InterPro" id="IPR036291">
    <property type="entry name" value="NAD(P)-bd_dom_sf"/>
</dbReference>
<dbReference type="GO" id="GO:0019632">
    <property type="term" value="P:shikimate metabolic process"/>
    <property type="evidence" value="ECO:0007669"/>
    <property type="project" value="InterPro"/>
</dbReference>
<comment type="caution">
    <text evidence="11">The sequence shown here is derived from an EMBL/GenBank/DDBJ whole genome shotgun (WGS) entry which is preliminary data.</text>
</comment>
<evidence type="ECO:0000313" key="12">
    <source>
        <dbReference type="Proteomes" id="UP000570514"/>
    </source>
</evidence>
<dbReference type="UniPathway" id="UPA00053">
    <property type="reaction ID" value="UER00087"/>
</dbReference>
<accession>A0A846MZ04</accession>
<dbReference type="GO" id="GO:0008652">
    <property type="term" value="P:amino acid biosynthetic process"/>
    <property type="evidence" value="ECO:0007669"/>
    <property type="project" value="UniProtKB-KW"/>
</dbReference>
<dbReference type="GO" id="GO:0004764">
    <property type="term" value="F:shikimate 3-dehydrogenase (NADP+) activity"/>
    <property type="evidence" value="ECO:0007669"/>
    <property type="project" value="UniProtKB-UniRule"/>
</dbReference>
<evidence type="ECO:0000256" key="5">
    <source>
        <dbReference type="ARBA" id="ARBA00023002"/>
    </source>
</evidence>
<organism evidence="11 12">
    <name type="scientific">Rhizomicrobium palustre</name>
    <dbReference type="NCBI Taxonomy" id="189966"/>
    <lineage>
        <taxon>Bacteria</taxon>
        <taxon>Pseudomonadati</taxon>
        <taxon>Pseudomonadota</taxon>
        <taxon>Alphaproteobacteria</taxon>
        <taxon>Micropepsales</taxon>
        <taxon>Micropepsaceae</taxon>
        <taxon>Rhizomicrobium</taxon>
    </lineage>
</organism>
<keyword evidence="6 8" id="KW-0057">Aromatic amino acid biosynthesis</keyword>
<dbReference type="CDD" id="cd01065">
    <property type="entry name" value="NAD_bind_Shikimate_DH"/>
    <property type="match status" value="1"/>
</dbReference>
<protein>
    <recommendedName>
        <fullName evidence="2 8">Shikimate dehydrogenase (NADP(+))</fullName>
        <shortName evidence="8">SDH</shortName>
        <ecNumber evidence="2 8">1.1.1.25</ecNumber>
    </recommendedName>
</protein>
<feature type="domain" description="Quinate/shikimate 5-dehydrogenase/glutamyl-tRNA reductase" evidence="9">
    <location>
        <begin position="124"/>
        <end position="173"/>
    </location>
</feature>
<feature type="binding site" evidence="8">
    <location>
        <position position="254"/>
    </location>
    <ligand>
        <name>shikimate</name>
        <dbReference type="ChEBI" id="CHEBI:36208"/>
    </ligand>
</feature>
<feature type="binding site" evidence="8">
    <location>
        <begin position="20"/>
        <end position="22"/>
    </location>
    <ligand>
        <name>shikimate</name>
        <dbReference type="ChEBI" id="CHEBI:36208"/>
    </ligand>
</feature>
<evidence type="ECO:0000256" key="1">
    <source>
        <dbReference type="ARBA" id="ARBA00004871"/>
    </source>
</evidence>
<dbReference type="EMBL" id="JAASRM010000001">
    <property type="protein sequence ID" value="NIK88177.1"/>
    <property type="molecule type" value="Genomic_DNA"/>
</dbReference>
<keyword evidence="3 8" id="KW-0028">Amino-acid biosynthesis</keyword>
<dbReference type="EC" id="1.1.1.25" evidence="2 8"/>
<evidence type="ECO:0000256" key="6">
    <source>
        <dbReference type="ARBA" id="ARBA00023141"/>
    </source>
</evidence>
<dbReference type="Proteomes" id="UP000570514">
    <property type="component" value="Unassembled WGS sequence"/>
</dbReference>
<feature type="binding site" evidence="8">
    <location>
        <position position="247"/>
    </location>
    <ligand>
        <name>NADP(+)</name>
        <dbReference type="ChEBI" id="CHEBI:58349"/>
    </ligand>
</feature>
<feature type="active site" description="Proton acceptor" evidence="8">
    <location>
        <position position="71"/>
    </location>
</feature>
<evidence type="ECO:0000256" key="2">
    <source>
        <dbReference type="ARBA" id="ARBA00012962"/>
    </source>
</evidence>
<dbReference type="NCBIfam" id="NF001312">
    <property type="entry name" value="PRK00258.1-4"/>
    <property type="match status" value="1"/>
</dbReference>
<comment type="pathway">
    <text evidence="1 8">Metabolic intermediate biosynthesis; chorismate biosynthesis; chorismate from D-erythrose 4-phosphate and phosphoenolpyruvate: step 4/7.</text>
</comment>
<dbReference type="Gene3D" id="3.40.50.10860">
    <property type="entry name" value="Leucine Dehydrogenase, chain A, domain 1"/>
    <property type="match status" value="1"/>
</dbReference>
<sequence>MTLSGSAKLAGVIGWPISQSLSPRLHGFWLAEHGIDGAYLPLAIRPEDFSTSLDGLFRAGFTGFNVTVPHKEAAFALAARHDKAARLIGAVNLLLMKDGVLEGRNTDAYGLAATLTQELGPDFLKGKTAAIWGAGGTTRAAITALAGLGVAEIRLFNRTPEKATALARAFSGKIAPKLTAAGYDAWSGKDVSLIVHTTSAGMKETPSLDLPLGDLAEGAAVFDAVYNPLETGLLRRARTEGLKPVDGLWMLLHQAVPSFEAFFGATPKVTPALRAHLLKALTNG</sequence>
<dbReference type="Pfam" id="PF08501">
    <property type="entry name" value="Shikimate_dh_N"/>
    <property type="match status" value="1"/>
</dbReference>
<evidence type="ECO:0000259" key="10">
    <source>
        <dbReference type="Pfam" id="PF08501"/>
    </source>
</evidence>
<comment type="similarity">
    <text evidence="8">Belongs to the shikimate dehydrogenase family.</text>
</comment>
<feature type="binding site" evidence="8">
    <location>
        <position position="224"/>
    </location>
    <ligand>
        <name>NADP(+)</name>
        <dbReference type="ChEBI" id="CHEBI:58349"/>
    </ligand>
</feature>
<evidence type="ECO:0000256" key="4">
    <source>
        <dbReference type="ARBA" id="ARBA00022857"/>
    </source>
</evidence>
<evidence type="ECO:0000256" key="7">
    <source>
        <dbReference type="ARBA" id="ARBA00049442"/>
    </source>
</evidence>
<dbReference type="GO" id="GO:0005829">
    <property type="term" value="C:cytosol"/>
    <property type="evidence" value="ECO:0007669"/>
    <property type="project" value="TreeGrafter"/>
</dbReference>
<comment type="subunit">
    <text evidence="8">Homodimer.</text>
</comment>
<dbReference type="Pfam" id="PF01488">
    <property type="entry name" value="Shikimate_DH"/>
    <property type="match status" value="1"/>
</dbReference>
<feature type="binding site" evidence="8">
    <location>
        <position position="67"/>
    </location>
    <ligand>
        <name>shikimate</name>
        <dbReference type="ChEBI" id="CHEBI:36208"/>
    </ligand>
</feature>
<dbReference type="SUPFAM" id="SSF51735">
    <property type="entry name" value="NAD(P)-binding Rossmann-fold domains"/>
    <property type="match status" value="1"/>
</dbReference>
<dbReference type="GO" id="GO:0050661">
    <property type="term" value="F:NADP binding"/>
    <property type="evidence" value="ECO:0007669"/>
    <property type="project" value="InterPro"/>
</dbReference>
<dbReference type="Gene3D" id="3.40.50.720">
    <property type="entry name" value="NAD(P)-binding Rossmann-like Domain"/>
    <property type="match status" value="1"/>
</dbReference>
<dbReference type="GO" id="GO:0009073">
    <property type="term" value="P:aromatic amino acid family biosynthetic process"/>
    <property type="evidence" value="ECO:0007669"/>
    <property type="project" value="UniProtKB-KW"/>
</dbReference>
<dbReference type="SUPFAM" id="SSF53223">
    <property type="entry name" value="Aminoacid dehydrogenase-like, N-terminal domain"/>
    <property type="match status" value="1"/>
</dbReference>
<dbReference type="InterPro" id="IPR022893">
    <property type="entry name" value="Shikimate_DH_fam"/>
</dbReference>
<dbReference type="InterPro" id="IPR006151">
    <property type="entry name" value="Shikm_DH/Glu-tRNA_Rdtase"/>
</dbReference>